<keyword evidence="1" id="KW-0812">Transmembrane</keyword>
<protein>
    <recommendedName>
        <fullName evidence="4">Zinc-ribbon domain-containing protein</fullName>
    </recommendedName>
</protein>
<evidence type="ECO:0000313" key="2">
    <source>
        <dbReference type="EMBL" id="SHN53450.1"/>
    </source>
</evidence>
<dbReference type="AlphaFoldDB" id="A0A1M7S4V7"/>
<feature type="transmembrane region" description="Helical" evidence="1">
    <location>
        <begin position="104"/>
        <end position="122"/>
    </location>
</feature>
<evidence type="ECO:0000256" key="1">
    <source>
        <dbReference type="SAM" id="Phobius"/>
    </source>
</evidence>
<reference evidence="2 3" key="1">
    <citation type="submission" date="2016-12" db="EMBL/GenBank/DDBJ databases">
        <authorList>
            <person name="Song W.-J."/>
            <person name="Kurnit D.M."/>
        </authorList>
    </citation>
    <scope>NUCLEOTIDE SEQUENCE [LARGE SCALE GENOMIC DNA]</scope>
    <source>
        <strain evidence="2 3">DSM 14810</strain>
    </source>
</reference>
<keyword evidence="1" id="KW-0472">Membrane</keyword>
<dbReference type="Proteomes" id="UP000184097">
    <property type="component" value="Unassembled WGS sequence"/>
</dbReference>
<gene>
    <name evidence="2" type="ORF">SAMN02745247_01005</name>
</gene>
<dbReference type="RefSeq" id="WP_027215719.1">
    <property type="nucleotide sequence ID" value="NZ_FRDH01000004.1"/>
</dbReference>
<sequence length="218" mass="24388">MAIQFVSVRCPDCGAELSIENGREQAFCSYCGAKVLVHNDNEHIYRNIDEARIKEAENERILRLRELELEEKENSRSRKSLFIAYGVALGFVLIGALICIAEPLAGMWGIIIGGYIGLFTFIKSDEKKKKQKKYVSPNEAVITDSMIGCEEKNYNSVVMLFRGAGFTNVTAVPLNDLNILSQRKNGQVEAVTINGNGDFDEGDVYPREANILITYHSR</sequence>
<feature type="transmembrane region" description="Helical" evidence="1">
    <location>
        <begin position="81"/>
        <end position="98"/>
    </location>
</feature>
<evidence type="ECO:0008006" key="4">
    <source>
        <dbReference type="Google" id="ProtNLM"/>
    </source>
</evidence>
<organism evidence="2 3">
    <name type="scientific">Butyrivibrio hungatei DSM 14810</name>
    <dbReference type="NCBI Taxonomy" id="1121132"/>
    <lineage>
        <taxon>Bacteria</taxon>
        <taxon>Bacillati</taxon>
        <taxon>Bacillota</taxon>
        <taxon>Clostridia</taxon>
        <taxon>Lachnospirales</taxon>
        <taxon>Lachnospiraceae</taxon>
        <taxon>Butyrivibrio</taxon>
    </lineage>
</organism>
<name>A0A1M7S4V7_9FIRM</name>
<accession>A0A1M7S4V7</accession>
<dbReference type="EMBL" id="FRDH01000004">
    <property type="protein sequence ID" value="SHN53450.1"/>
    <property type="molecule type" value="Genomic_DNA"/>
</dbReference>
<dbReference type="Gene3D" id="2.20.28.30">
    <property type="entry name" value="RNA polymerase ii, chain L"/>
    <property type="match status" value="1"/>
</dbReference>
<keyword evidence="1" id="KW-1133">Transmembrane helix</keyword>
<evidence type="ECO:0000313" key="3">
    <source>
        <dbReference type="Proteomes" id="UP000184097"/>
    </source>
</evidence>
<proteinExistence type="predicted"/>